<feature type="chain" id="PRO_5016951176" evidence="1">
    <location>
        <begin position="20"/>
        <end position="125"/>
    </location>
</feature>
<proteinExistence type="predicted"/>
<comment type="caution">
    <text evidence="2">The sequence shown here is derived from an EMBL/GenBank/DDBJ whole genome shotgun (WGS) entry which is preliminary data.</text>
</comment>
<dbReference type="EMBL" id="QPGA01000001">
    <property type="protein sequence ID" value="RDE52275.1"/>
    <property type="molecule type" value="Genomic_DNA"/>
</dbReference>
<dbReference type="Proteomes" id="UP000253831">
    <property type="component" value="Unassembled WGS sequence"/>
</dbReference>
<name>A0A369XS92_9PROT</name>
<gene>
    <name evidence="2" type="ORF">DVS81_00430</name>
</gene>
<evidence type="ECO:0000313" key="3">
    <source>
        <dbReference type="Proteomes" id="UP000253831"/>
    </source>
</evidence>
<evidence type="ECO:0000313" key="2">
    <source>
        <dbReference type="EMBL" id="RDE52275.1"/>
    </source>
</evidence>
<protein>
    <submittedName>
        <fullName evidence="2">Uncharacterized protein</fullName>
    </submittedName>
</protein>
<organism evidence="2 3">
    <name type="scientific">Candidatus Accumulibacter meliphilus</name>
    <dbReference type="NCBI Taxonomy" id="2211374"/>
    <lineage>
        <taxon>Bacteria</taxon>
        <taxon>Pseudomonadati</taxon>
        <taxon>Pseudomonadota</taxon>
        <taxon>Betaproteobacteria</taxon>
        <taxon>Candidatus Accumulibacter</taxon>
    </lineage>
</organism>
<evidence type="ECO:0000256" key="1">
    <source>
        <dbReference type="SAM" id="SignalP"/>
    </source>
</evidence>
<feature type="signal peptide" evidence="1">
    <location>
        <begin position="1"/>
        <end position="19"/>
    </location>
</feature>
<dbReference type="AlphaFoldDB" id="A0A369XS92"/>
<sequence>MKRLTLFAAMSLLAGPAAATPEPAASAASAASTLAAISDLGQLNGQALACGEMAIAGEAKQLVIRHAPKSRRYGETFEEQTNAAFLAQGQKGHEPCPAAATFSGRLDELSKRLQALLPTAPAASR</sequence>
<keyword evidence="1" id="KW-0732">Signal</keyword>
<accession>A0A369XS92</accession>
<reference evidence="2 3" key="1">
    <citation type="submission" date="2018-05" db="EMBL/GenBank/DDBJ databases">
        <title>Integrated omic analyses show evidence that a Ca. Accumulibacter phosphatis strain performs denitrification under micro-aerobic conditions.</title>
        <authorList>
            <person name="Camejo P.Y."/>
            <person name="Katherine M.D."/>
            <person name="Daniel N.R."/>
        </authorList>
    </citation>
    <scope>NUCLEOTIDE SEQUENCE [LARGE SCALE GENOMIC DNA]</scope>
    <source>
        <strain evidence="2">UW-LDO-IC</strain>
    </source>
</reference>